<dbReference type="STRING" id="1844972.A7K91_16655"/>
<feature type="transmembrane region" description="Helical" evidence="1">
    <location>
        <begin position="127"/>
        <end position="148"/>
    </location>
</feature>
<evidence type="ECO:0000313" key="3">
    <source>
        <dbReference type="Proteomes" id="UP000092024"/>
    </source>
</evidence>
<protein>
    <recommendedName>
        <fullName evidence="4">CAAX protease</fullName>
    </recommendedName>
</protein>
<evidence type="ECO:0000313" key="2">
    <source>
        <dbReference type="EMBL" id="OBR66864.1"/>
    </source>
</evidence>
<keyword evidence="1" id="KW-0472">Membrane</keyword>
<dbReference type="Proteomes" id="UP000092024">
    <property type="component" value="Unassembled WGS sequence"/>
</dbReference>
<feature type="transmembrane region" description="Helical" evidence="1">
    <location>
        <begin position="89"/>
        <end position="107"/>
    </location>
</feature>
<gene>
    <name evidence="2" type="ORF">A7K91_16655</name>
</gene>
<dbReference type="OrthoDB" id="1929862at2"/>
<feature type="transmembrane region" description="Helical" evidence="1">
    <location>
        <begin position="16"/>
        <end position="37"/>
    </location>
</feature>
<feature type="transmembrane region" description="Helical" evidence="1">
    <location>
        <begin position="160"/>
        <end position="180"/>
    </location>
</feature>
<dbReference type="EMBL" id="LYPA01000043">
    <property type="protein sequence ID" value="OBR66864.1"/>
    <property type="molecule type" value="Genomic_DNA"/>
</dbReference>
<feature type="transmembrane region" description="Helical" evidence="1">
    <location>
        <begin position="186"/>
        <end position="203"/>
    </location>
</feature>
<dbReference type="RefSeq" id="WP_068681229.1">
    <property type="nucleotide sequence ID" value="NZ_LYPA01000043.1"/>
</dbReference>
<sequence length="220" mass="24499">MISDAGNARKVQPLEFLWLGLYAFAGFSIELLLGIMYNVLGFVEVNKGLNLTVTGVVWFAVVYLLILYSKKIADYDIFAVRHQLTGRKILAILGLIVLITIVTFIGFSGFKPWVEFQNGSSGSILVYLLQIFYYLGESALIVLCIAFGQRFCEQQYSISNKFPSGGLFLALTWGVTHLFLQGISGGLFAIFFSVSAGIIYVMCGKDFRWSFLFIAIAFIL</sequence>
<comment type="caution">
    <text evidence="2">The sequence shown here is derived from an EMBL/GenBank/DDBJ whole genome shotgun (WGS) entry which is preliminary data.</text>
</comment>
<evidence type="ECO:0008006" key="4">
    <source>
        <dbReference type="Google" id="ProtNLM"/>
    </source>
</evidence>
<accession>A0A1A5YMM4</accession>
<keyword evidence="3" id="KW-1185">Reference proteome</keyword>
<name>A0A1A5YMM4_9BACL</name>
<organism evidence="2 3">
    <name type="scientific">Paenibacillus oryzae</name>
    <dbReference type="NCBI Taxonomy" id="1844972"/>
    <lineage>
        <taxon>Bacteria</taxon>
        <taxon>Bacillati</taxon>
        <taxon>Bacillota</taxon>
        <taxon>Bacilli</taxon>
        <taxon>Bacillales</taxon>
        <taxon>Paenibacillaceae</taxon>
        <taxon>Paenibacillus</taxon>
    </lineage>
</organism>
<reference evidence="2 3" key="1">
    <citation type="submission" date="2016-05" db="EMBL/GenBank/DDBJ databases">
        <title>Paenibacillus oryzae. sp. nov., isolated from the rice root.</title>
        <authorList>
            <person name="Zhang J."/>
            <person name="Zhang X."/>
        </authorList>
    </citation>
    <scope>NUCLEOTIDE SEQUENCE [LARGE SCALE GENOMIC DNA]</scope>
    <source>
        <strain evidence="2 3">1DrF-4</strain>
    </source>
</reference>
<feature type="transmembrane region" description="Helical" evidence="1">
    <location>
        <begin position="49"/>
        <end position="68"/>
    </location>
</feature>
<proteinExistence type="predicted"/>
<keyword evidence="1" id="KW-0812">Transmembrane</keyword>
<evidence type="ECO:0000256" key="1">
    <source>
        <dbReference type="SAM" id="Phobius"/>
    </source>
</evidence>
<dbReference type="AlphaFoldDB" id="A0A1A5YMM4"/>
<keyword evidence="1" id="KW-1133">Transmembrane helix</keyword>